<name>A0A852ZE65_9ACTN</name>
<dbReference type="PANTHER" id="PTHR38663">
    <property type="match status" value="1"/>
</dbReference>
<dbReference type="Gene3D" id="3.50.50.60">
    <property type="entry name" value="FAD/NAD(P)-binding domain"/>
    <property type="match status" value="1"/>
</dbReference>
<keyword evidence="2" id="KW-1185">Reference proteome</keyword>
<gene>
    <name evidence="1" type="ORF">F4554_004109</name>
</gene>
<evidence type="ECO:0000313" key="2">
    <source>
        <dbReference type="Proteomes" id="UP000579605"/>
    </source>
</evidence>
<dbReference type="PANTHER" id="PTHR38663:SF1">
    <property type="entry name" value="L-ORNITHINE N(5)-MONOOXYGENASE"/>
    <property type="match status" value="1"/>
</dbReference>
<evidence type="ECO:0000313" key="1">
    <source>
        <dbReference type="EMBL" id="NYH91471.1"/>
    </source>
</evidence>
<dbReference type="SUPFAM" id="SSF51905">
    <property type="entry name" value="FAD/NAD(P)-binding domain"/>
    <property type="match status" value="1"/>
</dbReference>
<dbReference type="RefSeq" id="WP_179789048.1">
    <property type="nucleotide sequence ID" value="NZ_BAAARR010000001.1"/>
</dbReference>
<comment type="caution">
    <text evidence="1">The sequence shown here is derived from an EMBL/GenBank/DDBJ whole genome shotgun (WGS) entry which is preliminary data.</text>
</comment>
<dbReference type="Pfam" id="PF13738">
    <property type="entry name" value="Pyr_redox_3"/>
    <property type="match status" value="1"/>
</dbReference>
<dbReference type="PRINTS" id="PR00368">
    <property type="entry name" value="FADPNR"/>
</dbReference>
<protein>
    <submittedName>
        <fullName evidence="1">Thioredoxin reductase</fullName>
    </submittedName>
</protein>
<reference evidence="1 2" key="1">
    <citation type="submission" date="2020-07" db="EMBL/GenBank/DDBJ databases">
        <title>Sequencing the genomes of 1000 actinobacteria strains.</title>
        <authorList>
            <person name="Klenk H.-P."/>
        </authorList>
    </citation>
    <scope>NUCLEOTIDE SEQUENCE [LARGE SCALE GENOMIC DNA]</scope>
    <source>
        <strain evidence="1 2">DSM 18448</strain>
    </source>
</reference>
<accession>A0A852ZE65</accession>
<dbReference type="PRINTS" id="PR00411">
    <property type="entry name" value="PNDRDTASEI"/>
</dbReference>
<dbReference type="Proteomes" id="UP000579605">
    <property type="component" value="Unassembled WGS sequence"/>
</dbReference>
<dbReference type="AlphaFoldDB" id="A0A852ZE65"/>
<dbReference type="PROSITE" id="PS51257">
    <property type="entry name" value="PROKAR_LIPOPROTEIN"/>
    <property type="match status" value="1"/>
</dbReference>
<dbReference type="InterPro" id="IPR036188">
    <property type="entry name" value="FAD/NAD-bd_sf"/>
</dbReference>
<sequence length="380" mass="42425">MPKRTDLLVIGAGPYAYSAAACARANGIETHIVGHSMAFWQEQMPAEMFLRSGPDWHLDADGNYTFEAYFADREMRPEDFDPIPISVFIDYAEWFRQHMSLEVDERLVTDLTKPNGAFVATMDDGSTITAEKVVAVPGASYFANFPRWYTNVPSPLRSHTSELVSFENLAAARVVIIGGRQSAYEWAALLCDHGAEQVHVVHRHPTPQFAKVSWAFVNPYIDQTLAQRGWWRRLPASEQQRISGEFWRVGRLTLEPWLVPRLATKVVTSHPDCTVVDVTPEHQAVRLQLSDLSTLTADHVIFACGYKTDLSRIPYLHSVSHQVSTTDGFPDLTEGFETSLAGLHVIGFASTRDFGPFYGFTKGCPSSARIAVDELMRSAA</sequence>
<organism evidence="1 2">
    <name type="scientific">Actinopolymorpha rutila</name>
    <dbReference type="NCBI Taxonomy" id="446787"/>
    <lineage>
        <taxon>Bacteria</taxon>
        <taxon>Bacillati</taxon>
        <taxon>Actinomycetota</taxon>
        <taxon>Actinomycetes</taxon>
        <taxon>Propionibacteriales</taxon>
        <taxon>Actinopolymorphaceae</taxon>
        <taxon>Actinopolymorpha</taxon>
    </lineage>
</organism>
<dbReference type="EMBL" id="JACBZH010000001">
    <property type="protein sequence ID" value="NYH91471.1"/>
    <property type="molecule type" value="Genomic_DNA"/>
</dbReference>
<proteinExistence type="predicted"/>